<evidence type="ECO:0000313" key="1">
    <source>
        <dbReference type="EMBL" id="HDD52706.1"/>
    </source>
</evidence>
<proteinExistence type="predicted"/>
<accession>A0A7C0Y7X7</accession>
<reference evidence="1" key="1">
    <citation type="journal article" date="2020" name="mSystems">
        <title>Genome- and Community-Level Interaction Insights into Carbon Utilization and Element Cycling Functions of Hydrothermarchaeota in Hydrothermal Sediment.</title>
        <authorList>
            <person name="Zhou Z."/>
            <person name="Liu Y."/>
            <person name="Xu W."/>
            <person name="Pan J."/>
            <person name="Luo Z.H."/>
            <person name="Li M."/>
        </authorList>
    </citation>
    <scope>NUCLEOTIDE SEQUENCE [LARGE SCALE GENOMIC DNA]</scope>
    <source>
        <strain evidence="1">HyVt-115</strain>
    </source>
</reference>
<dbReference type="AlphaFoldDB" id="A0A7C0Y7X7"/>
<name>A0A7C0Y7X7_9BACT</name>
<dbReference type="EMBL" id="DQWS01000052">
    <property type="protein sequence ID" value="HDD52706.1"/>
    <property type="molecule type" value="Genomic_DNA"/>
</dbReference>
<gene>
    <name evidence="1" type="ORF">ENF32_01390</name>
</gene>
<comment type="caution">
    <text evidence="1">The sequence shown here is derived from an EMBL/GenBank/DDBJ whole genome shotgun (WGS) entry which is preliminary data.</text>
</comment>
<dbReference type="Proteomes" id="UP000885690">
    <property type="component" value="Unassembled WGS sequence"/>
</dbReference>
<protein>
    <submittedName>
        <fullName evidence="1">Uncharacterized protein</fullName>
    </submittedName>
</protein>
<organism evidence="1">
    <name type="scientific">Thermosulfidibacter takaii</name>
    <dbReference type="NCBI Taxonomy" id="412593"/>
    <lineage>
        <taxon>Bacteria</taxon>
        <taxon>Pseudomonadati</taxon>
        <taxon>Thermosulfidibacterota</taxon>
        <taxon>Thermosulfidibacteria</taxon>
        <taxon>Thermosulfidibacterales</taxon>
        <taxon>Thermosulfidibacteraceae</taxon>
    </lineage>
</organism>
<sequence>MERVAKPYFCPFCGGTNLLADDPVEIQAEEELWIIYHWICEDCGEYFNKVLIIPESGEPPPQKDYWD</sequence>